<dbReference type="InterPro" id="IPR003256">
    <property type="entry name" value="Ribosomal_uL24"/>
</dbReference>
<comment type="subunit">
    <text evidence="5">Part of the 50S ribosomal subunit.</text>
</comment>
<dbReference type="HAMAP" id="MF_01326_B">
    <property type="entry name" value="Ribosomal_uL24_B"/>
    <property type="match status" value="1"/>
</dbReference>
<reference evidence="13 14" key="3">
    <citation type="submission" date="2020-04" db="EMBL/GenBank/DDBJ databases">
        <title>Antimicrobial susceptibility and clonality of vaginal-derived multi-drug resistant Mobiluncus isolates in China.</title>
        <authorList>
            <person name="Zhang X."/>
        </authorList>
    </citation>
    <scope>NUCLEOTIDE SEQUENCE [LARGE SCALE GENOMIC DNA]</scope>
    <source>
        <strain evidence="9 13">13</strain>
        <strain evidence="10 14">7</strain>
    </source>
</reference>
<dbReference type="InterPro" id="IPR008991">
    <property type="entry name" value="Translation_prot_SH3-like_sf"/>
</dbReference>
<evidence type="ECO:0000313" key="10">
    <source>
        <dbReference type="EMBL" id="NMW92655.1"/>
    </source>
</evidence>
<dbReference type="InterPro" id="IPR041988">
    <property type="entry name" value="Ribosomal_uL24_KOW"/>
</dbReference>
<evidence type="ECO:0000313" key="8">
    <source>
        <dbReference type="EMBL" id="MCU9968578.1"/>
    </source>
</evidence>
<dbReference type="InterPro" id="IPR005825">
    <property type="entry name" value="Ribosomal_uL24_CS"/>
</dbReference>
<dbReference type="PROSITE" id="PS01108">
    <property type="entry name" value="RIBOSOMAL_L24"/>
    <property type="match status" value="1"/>
</dbReference>
<reference evidence="11 12" key="1">
    <citation type="submission" date="2018-06" db="EMBL/GenBank/DDBJ databases">
        <authorList>
            <consortium name="Pathogen Informatics"/>
            <person name="Doyle S."/>
        </authorList>
    </citation>
    <scope>NUCLEOTIDE SEQUENCE [LARGE SCALE GENOMIC DNA]</scope>
    <source>
        <strain evidence="11 12">NCTC11819</strain>
    </source>
</reference>
<dbReference type="Proteomes" id="UP000578252">
    <property type="component" value="Unassembled WGS sequence"/>
</dbReference>
<dbReference type="RefSeq" id="WP_004013139.1">
    <property type="nucleotide sequence ID" value="NZ_CAMPNB010000009.1"/>
</dbReference>
<dbReference type="PANTHER" id="PTHR12903">
    <property type="entry name" value="MITOCHONDRIAL RIBOSOMAL PROTEIN L24"/>
    <property type="match status" value="1"/>
</dbReference>
<dbReference type="Proteomes" id="UP000582487">
    <property type="component" value="Unassembled WGS sequence"/>
</dbReference>
<dbReference type="SUPFAM" id="SSF50104">
    <property type="entry name" value="Translation proteins SH3-like domain"/>
    <property type="match status" value="1"/>
</dbReference>
<evidence type="ECO:0000256" key="5">
    <source>
        <dbReference type="HAMAP-Rule" id="MF_01326"/>
    </source>
</evidence>
<evidence type="ECO:0000256" key="2">
    <source>
        <dbReference type="ARBA" id="ARBA00022980"/>
    </source>
</evidence>
<evidence type="ECO:0000256" key="6">
    <source>
        <dbReference type="RuleBase" id="RU003477"/>
    </source>
</evidence>
<keyword evidence="3 5" id="KW-0687">Ribonucleoprotein</keyword>
<dbReference type="NCBIfam" id="TIGR01079">
    <property type="entry name" value="rplX_bact"/>
    <property type="match status" value="1"/>
</dbReference>
<dbReference type="Proteomes" id="UP001209486">
    <property type="component" value="Unassembled WGS sequence"/>
</dbReference>
<dbReference type="Gene3D" id="2.30.30.30">
    <property type="match status" value="1"/>
</dbReference>
<dbReference type="EMBL" id="UGGQ01000006">
    <property type="protein sequence ID" value="STO15968.1"/>
    <property type="molecule type" value="Genomic_DNA"/>
</dbReference>
<comment type="function">
    <text evidence="5">One of the proteins that surrounds the polypeptide exit tunnel on the outside of the subunit.</text>
</comment>
<dbReference type="Proteomes" id="UP000255284">
    <property type="component" value="Unassembled WGS sequence"/>
</dbReference>
<keyword evidence="5" id="KW-0699">rRNA-binding</keyword>
<evidence type="ECO:0000256" key="4">
    <source>
        <dbReference type="ARBA" id="ARBA00035206"/>
    </source>
</evidence>
<dbReference type="CDD" id="cd06089">
    <property type="entry name" value="KOW_RPL26"/>
    <property type="match status" value="1"/>
</dbReference>
<dbReference type="Pfam" id="PF00467">
    <property type="entry name" value="KOW"/>
    <property type="match status" value="1"/>
</dbReference>
<comment type="similarity">
    <text evidence="1 5 6">Belongs to the universal ribosomal protein uL24 family.</text>
</comment>
<evidence type="ECO:0000313" key="9">
    <source>
        <dbReference type="EMBL" id="NMW65090.1"/>
    </source>
</evidence>
<keyword evidence="2 5" id="KW-0689">Ribosomal protein</keyword>
<dbReference type="Pfam" id="PF17136">
    <property type="entry name" value="ribosomal_L24"/>
    <property type="match status" value="1"/>
</dbReference>
<comment type="caution">
    <text evidence="9">The sequence shown here is derived from an EMBL/GenBank/DDBJ whole genome shotgun (WGS) entry which is preliminary data.</text>
</comment>
<dbReference type="AlphaFoldDB" id="A0A2J9KPB6"/>
<dbReference type="SMART" id="SM00739">
    <property type="entry name" value="KOW"/>
    <property type="match status" value="1"/>
</dbReference>
<protein>
    <recommendedName>
        <fullName evidence="4 5">Large ribosomal subunit protein uL24</fullName>
    </recommendedName>
</protein>
<dbReference type="GO" id="GO:0019843">
    <property type="term" value="F:rRNA binding"/>
    <property type="evidence" value="ECO:0007669"/>
    <property type="project" value="UniProtKB-UniRule"/>
</dbReference>
<evidence type="ECO:0000313" key="15">
    <source>
        <dbReference type="Proteomes" id="UP001209486"/>
    </source>
</evidence>
<evidence type="ECO:0000313" key="14">
    <source>
        <dbReference type="Proteomes" id="UP000582487"/>
    </source>
</evidence>
<evidence type="ECO:0000259" key="7">
    <source>
        <dbReference type="SMART" id="SM00739"/>
    </source>
</evidence>
<dbReference type="EMBL" id="JABCUV010000002">
    <property type="protein sequence ID" value="NMW92655.1"/>
    <property type="molecule type" value="Genomic_DNA"/>
</dbReference>
<dbReference type="GO" id="GO:0005840">
    <property type="term" value="C:ribosome"/>
    <property type="evidence" value="ECO:0007669"/>
    <property type="project" value="UniProtKB-KW"/>
</dbReference>
<evidence type="ECO:0000256" key="1">
    <source>
        <dbReference type="ARBA" id="ARBA00010618"/>
    </source>
</evidence>
<evidence type="ECO:0000256" key="3">
    <source>
        <dbReference type="ARBA" id="ARBA00023274"/>
    </source>
</evidence>
<comment type="function">
    <text evidence="5">One of two assembly initiator proteins, it binds directly to the 5'-end of the 23S rRNA, where it nucleates assembly of the 50S subunit.</text>
</comment>
<dbReference type="InterPro" id="IPR014722">
    <property type="entry name" value="Rib_uL2_dom2"/>
</dbReference>
<reference evidence="8 15" key="2">
    <citation type="submission" date="2019-08" db="EMBL/GenBank/DDBJ databases">
        <title>Comparison of rpoB and gyrB Sequences from Mobiluncus Species and Development of a Multiplex PCR Method for Clinical Detection of Mobiluncus curtisii and Mobiluncus mulieris.</title>
        <authorList>
            <person name="Yang L."/>
            <person name="Shen Y."/>
            <person name="Xu G."/>
            <person name="Shu L.-B."/>
            <person name="Hu J."/>
            <person name="Zhang R."/>
            <person name="Wang Y."/>
            <person name="Zhou H.-W."/>
            <person name="Zhang X."/>
        </authorList>
    </citation>
    <scope>NUCLEOTIDE SEQUENCE [LARGE SCALE GENOMIC DNA]</scope>
    <source>
        <strain evidence="8 15">M26</strain>
    </source>
</reference>
<dbReference type="GeneID" id="61167227"/>
<dbReference type="InterPro" id="IPR005824">
    <property type="entry name" value="KOW"/>
</dbReference>
<dbReference type="GO" id="GO:1990904">
    <property type="term" value="C:ribonucleoprotein complex"/>
    <property type="evidence" value="ECO:0007669"/>
    <property type="project" value="UniProtKB-KW"/>
</dbReference>
<evidence type="ECO:0000313" key="12">
    <source>
        <dbReference type="Proteomes" id="UP000255284"/>
    </source>
</evidence>
<dbReference type="EMBL" id="JABCUR010000004">
    <property type="protein sequence ID" value="NMW65090.1"/>
    <property type="molecule type" value="Genomic_DNA"/>
</dbReference>
<name>A0A2J9KPB6_9ACTO</name>
<dbReference type="GO" id="GO:0003735">
    <property type="term" value="F:structural constituent of ribosome"/>
    <property type="evidence" value="ECO:0007669"/>
    <property type="project" value="InterPro"/>
</dbReference>
<accession>A0A2J9KPB6</accession>
<dbReference type="InterPro" id="IPR057264">
    <property type="entry name" value="Ribosomal_uL24_C"/>
</dbReference>
<organism evidence="9 13">
    <name type="scientific">Mobiluncus mulieris</name>
    <dbReference type="NCBI Taxonomy" id="2052"/>
    <lineage>
        <taxon>Bacteria</taxon>
        <taxon>Bacillati</taxon>
        <taxon>Actinomycetota</taxon>
        <taxon>Actinomycetes</taxon>
        <taxon>Actinomycetales</taxon>
        <taxon>Actinomycetaceae</taxon>
        <taxon>Mobiluncus</taxon>
    </lineage>
</organism>
<dbReference type="EMBL" id="VSZY01000004">
    <property type="protein sequence ID" value="MCU9968578.1"/>
    <property type="molecule type" value="Genomic_DNA"/>
</dbReference>
<dbReference type="OrthoDB" id="9807419at2"/>
<gene>
    <name evidence="5 9" type="primary">rplX</name>
    <name evidence="8" type="ORF">FYZ43_03985</name>
    <name evidence="10" type="ORF">HHJ74_02845</name>
    <name evidence="9" type="ORF">HHJ78_06000</name>
    <name evidence="11" type="ORF">NCTC11819_00512</name>
</gene>
<dbReference type="GO" id="GO:0006412">
    <property type="term" value="P:translation"/>
    <property type="evidence" value="ECO:0007669"/>
    <property type="project" value="UniProtKB-UniRule"/>
</dbReference>
<evidence type="ECO:0000313" key="11">
    <source>
        <dbReference type="EMBL" id="STO15968.1"/>
    </source>
</evidence>
<evidence type="ECO:0000313" key="13">
    <source>
        <dbReference type="Proteomes" id="UP000578252"/>
    </source>
</evidence>
<sequence length="125" mass="13601">MAAKLKVGDEVVVISGRDKGQHGRILSIDRKRERVVVEGVMMMKHHNKAGRSQQGGPTGGIESKEAAIHISNVMYYEPAAAKAKLGNTTKKIPGTRVGIREEVVDRDGKEKTVRVRVSKATGKDL</sequence>
<proteinExistence type="inferred from homology"/>
<feature type="domain" description="KOW" evidence="7">
    <location>
        <begin position="4"/>
        <end position="31"/>
    </location>
</feature>
<keyword evidence="5" id="KW-0694">RNA-binding</keyword>